<name>A0A8D2MAQ3_ZONAL</name>
<feature type="compositionally biased region" description="Low complexity" evidence="1">
    <location>
        <begin position="117"/>
        <end position="129"/>
    </location>
</feature>
<evidence type="ECO:0000313" key="3">
    <source>
        <dbReference type="Ensembl" id="ENSZALP00000005761.1"/>
    </source>
</evidence>
<dbReference type="InterPro" id="IPR036412">
    <property type="entry name" value="HAD-like_sf"/>
</dbReference>
<evidence type="ECO:0000313" key="4">
    <source>
        <dbReference type="Proteomes" id="UP000694413"/>
    </source>
</evidence>
<accession>A0A8D2MAQ3</accession>
<dbReference type="InterPro" id="IPR023214">
    <property type="entry name" value="HAD_sf"/>
</dbReference>
<dbReference type="Gene3D" id="3.40.50.1000">
    <property type="entry name" value="HAD superfamily/HAD-like"/>
    <property type="match status" value="1"/>
</dbReference>
<feature type="region of interest" description="Disordered" evidence="1">
    <location>
        <begin position="95"/>
        <end position="137"/>
    </location>
</feature>
<organism evidence="3 4">
    <name type="scientific">Zonotrichia albicollis</name>
    <name type="common">White-throated sparrow</name>
    <name type="synonym">Fringilla albicollis</name>
    <dbReference type="NCBI Taxonomy" id="44394"/>
    <lineage>
        <taxon>Eukaryota</taxon>
        <taxon>Metazoa</taxon>
        <taxon>Chordata</taxon>
        <taxon>Craniata</taxon>
        <taxon>Vertebrata</taxon>
        <taxon>Euteleostomi</taxon>
        <taxon>Archelosauria</taxon>
        <taxon>Archosauria</taxon>
        <taxon>Dinosauria</taxon>
        <taxon>Saurischia</taxon>
        <taxon>Theropoda</taxon>
        <taxon>Coelurosauria</taxon>
        <taxon>Aves</taxon>
        <taxon>Neognathae</taxon>
        <taxon>Neoaves</taxon>
        <taxon>Telluraves</taxon>
        <taxon>Australaves</taxon>
        <taxon>Passeriformes</taxon>
        <taxon>Passerellidae</taxon>
        <taxon>Zonotrichia</taxon>
    </lineage>
</organism>
<dbReference type="Pfam" id="PF03031">
    <property type="entry name" value="NIF"/>
    <property type="match status" value="1"/>
</dbReference>
<protein>
    <recommendedName>
        <fullName evidence="2">FCP1 homology domain-containing protein</fullName>
    </recommendedName>
</protein>
<keyword evidence="4" id="KW-1185">Reference proteome</keyword>
<proteinExistence type="predicted"/>
<reference evidence="3" key="1">
    <citation type="submission" date="2025-08" db="UniProtKB">
        <authorList>
            <consortium name="Ensembl"/>
        </authorList>
    </citation>
    <scope>IDENTIFICATION</scope>
</reference>
<feature type="domain" description="FCP1 homology" evidence="2">
    <location>
        <begin position="24"/>
        <end position="67"/>
    </location>
</feature>
<dbReference type="SUPFAM" id="SSF56784">
    <property type="entry name" value="HAD-like"/>
    <property type="match status" value="1"/>
</dbReference>
<dbReference type="InterPro" id="IPR004274">
    <property type="entry name" value="FCP1_dom"/>
</dbReference>
<dbReference type="Ensembl" id="ENSZALT00000008482.1">
    <property type="protein sequence ID" value="ENSZALP00000005761.1"/>
    <property type="gene ID" value="ENSZALG00000005335.1"/>
</dbReference>
<dbReference type="Proteomes" id="UP000694413">
    <property type="component" value="Unassembled WGS sequence"/>
</dbReference>
<dbReference type="AlphaFoldDB" id="A0A8D2MAQ3"/>
<reference evidence="3" key="2">
    <citation type="submission" date="2025-09" db="UniProtKB">
        <authorList>
            <consortium name="Ensembl"/>
        </authorList>
    </citation>
    <scope>IDENTIFICATION</scope>
</reference>
<sequence length="137" mass="14354">MVLAVPCWAPLCARAGSPRLCLSARHCLSQQDCVCSQGCYWKDLTQLGRDLATTVGLDHTMQGFPAQVGHCHSWGICVSWLELCGVQPSPCPLPRGHGDRKGTGTLAPPSPTPSVSPRAGGRAPRDPAALPAPPAAH</sequence>
<evidence type="ECO:0000259" key="2">
    <source>
        <dbReference type="Pfam" id="PF03031"/>
    </source>
</evidence>
<evidence type="ECO:0000256" key="1">
    <source>
        <dbReference type="SAM" id="MobiDB-lite"/>
    </source>
</evidence>